<dbReference type="CDD" id="cd05013">
    <property type="entry name" value="SIS_RpiR"/>
    <property type="match status" value="1"/>
</dbReference>
<dbReference type="EMBL" id="JAVIGA010000005">
    <property type="protein sequence ID" value="MDQ9126234.1"/>
    <property type="molecule type" value="Genomic_DNA"/>
</dbReference>
<dbReference type="GO" id="GO:0003700">
    <property type="term" value="F:DNA-binding transcription factor activity"/>
    <property type="evidence" value="ECO:0007669"/>
    <property type="project" value="InterPro"/>
</dbReference>
<dbReference type="EMBL" id="LR134492">
    <property type="protein sequence ID" value="VEI66209.1"/>
    <property type="molecule type" value="Genomic_DNA"/>
</dbReference>
<evidence type="ECO:0000256" key="2">
    <source>
        <dbReference type="ARBA" id="ARBA00023125"/>
    </source>
</evidence>
<sequence length="285" mass="31302">MKQDPRAIGAQIRMRLPQLTPLERKVVDSITSKTDLSEQTSLKEIALENKVSEGMVVKLAKKLNFSGFREFRSSLIYYNYSEVASLHAEIEPDDSSEQLLEKVFKTSIQAIEETISILDVSEFNRAADILFKARHIDLYAVGGSATIARDLAHKLLKIGIKSTVYDDAHTMLMSAAILSDDDAVVAISHSGATRAVNDPIKLAARNGAKVIAISNYAESPIARNAHVVLNSTSQGSHLLGENAAARIAQLNILDALFVAIAKKDLKQAEKNLMKTQQAVRDLREY</sequence>
<feature type="coiled-coil region" evidence="4">
    <location>
        <begin position="258"/>
        <end position="285"/>
    </location>
</feature>
<evidence type="ECO:0000259" key="6">
    <source>
        <dbReference type="PROSITE" id="PS51464"/>
    </source>
</evidence>
<feature type="domain" description="HTH rpiR-type" evidence="5">
    <location>
        <begin position="6"/>
        <end position="82"/>
    </location>
</feature>
<gene>
    <name evidence="9" type="primary">rpiR_1</name>
    <name evidence="8" type="ORF">G9399_19550</name>
    <name evidence="10" type="ORF">NCTC12965_01635</name>
    <name evidence="9" type="ORF">NCTC13193_01555</name>
    <name evidence="7" type="ORF">RDT67_07320</name>
    <name evidence="11" type="ORF">RFB13_07255</name>
</gene>
<dbReference type="Proteomes" id="UP000503464">
    <property type="component" value="Chromosome"/>
</dbReference>
<dbReference type="InterPro" id="IPR001347">
    <property type="entry name" value="SIS_dom"/>
</dbReference>
<dbReference type="InterPro" id="IPR009057">
    <property type="entry name" value="Homeodomain-like_sf"/>
</dbReference>
<dbReference type="Gene3D" id="3.40.50.10490">
    <property type="entry name" value="Glucose-6-phosphate isomerase like protein, domain 1"/>
    <property type="match status" value="1"/>
</dbReference>
<evidence type="ECO:0000256" key="4">
    <source>
        <dbReference type="SAM" id="Coils"/>
    </source>
</evidence>
<dbReference type="Proteomes" id="UP001235341">
    <property type="component" value="Chromosome"/>
</dbReference>
<dbReference type="PROSITE" id="PS51071">
    <property type="entry name" value="HTH_RPIR"/>
    <property type="match status" value="1"/>
</dbReference>
<dbReference type="GO" id="GO:0003677">
    <property type="term" value="F:DNA binding"/>
    <property type="evidence" value="ECO:0007669"/>
    <property type="project" value="UniProtKB-KW"/>
</dbReference>
<dbReference type="PANTHER" id="PTHR30514">
    <property type="entry name" value="GLUCOKINASE"/>
    <property type="match status" value="1"/>
</dbReference>
<evidence type="ECO:0000256" key="1">
    <source>
        <dbReference type="ARBA" id="ARBA00023015"/>
    </source>
</evidence>
<dbReference type="Gene3D" id="1.10.10.10">
    <property type="entry name" value="Winged helix-like DNA-binding domain superfamily/Winged helix DNA-binding domain"/>
    <property type="match status" value="1"/>
</dbReference>
<dbReference type="Proteomes" id="UP000270487">
    <property type="component" value="Chromosome"/>
</dbReference>
<dbReference type="GO" id="GO:0097367">
    <property type="term" value="F:carbohydrate derivative binding"/>
    <property type="evidence" value="ECO:0007669"/>
    <property type="project" value="InterPro"/>
</dbReference>
<evidence type="ECO:0000313" key="14">
    <source>
        <dbReference type="Proteomes" id="UP001224622"/>
    </source>
</evidence>
<dbReference type="EMBL" id="CP054160">
    <property type="protein sequence ID" value="QKJ60096.1"/>
    <property type="molecule type" value="Genomic_DNA"/>
</dbReference>
<dbReference type="GeneID" id="30321529"/>
<dbReference type="Proteomes" id="UP001224622">
    <property type="component" value="Unassembled WGS sequence"/>
</dbReference>
<dbReference type="KEGG" id="sfw:WN53_15250"/>
<dbReference type="PANTHER" id="PTHR30514:SF1">
    <property type="entry name" value="HTH-TYPE TRANSCRIPTIONAL REGULATOR HEXR-RELATED"/>
    <property type="match status" value="1"/>
</dbReference>
<evidence type="ECO:0000313" key="10">
    <source>
        <dbReference type="EMBL" id="VTR22941.1"/>
    </source>
</evidence>
<evidence type="ECO:0000313" key="15">
    <source>
        <dbReference type="Proteomes" id="UP001235341"/>
    </source>
</evidence>
<dbReference type="NCBIfam" id="NF008458">
    <property type="entry name" value="PRK11337.1"/>
    <property type="match status" value="1"/>
</dbReference>
<keyword evidence="2" id="KW-0238">DNA-binding</keyword>
<evidence type="ECO:0000259" key="5">
    <source>
        <dbReference type="PROSITE" id="PS51071"/>
    </source>
</evidence>
<dbReference type="InterPro" id="IPR035472">
    <property type="entry name" value="RpiR-like_SIS"/>
</dbReference>
<keyword evidence="3" id="KW-0804">Transcription</keyword>
<keyword evidence="1" id="KW-0805">Transcription regulation</keyword>
<reference evidence="10" key="1">
    <citation type="submission" date="2019-05" db="EMBL/GenBank/DDBJ databases">
        <authorList>
            <consortium name="Pathogen Informatics"/>
        </authorList>
    </citation>
    <scope>NUCLEOTIDE SEQUENCE [LARGE SCALE GENOMIC DNA]</scope>
    <source>
        <strain evidence="10">NCTC12965</strain>
        <strain evidence="9 12">NCTC13193</strain>
    </source>
</reference>
<dbReference type="SUPFAM" id="SSF53697">
    <property type="entry name" value="SIS domain"/>
    <property type="match status" value="1"/>
</dbReference>
<dbReference type="EMBL" id="CP133586">
    <property type="protein sequence ID" value="WMT16114.1"/>
    <property type="molecule type" value="Genomic_DNA"/>
</dbReference>
<dbReference type="SUPFAM" id="SSF46689">
    <property type="entry name" value="Homeodomain-like"/>
    <property type="match status" value="1"/>
</dbReference>
<proteinExistence type="predicted"/>
<reference evidence="13" key="2">
    <citation type="submission" date="2020-03" db="EMBL/GenBank/DDBJ databases">
        <title>Genome sequences of seven Enterobacteriaceae strains isolated from Canadian wastewater treatment facilities.</title>
        <authorList>
            <person name="Huang H."/>
            <person name="Chmara J.T."/>
            <person name="Duceppe M.-O."/>
        </authorList>
    </citation>
    <scope>NUCLEOTIDE SEQUENCE [LARGE SCALE GENOMIC DNA]</scope>
    <source>
        <strain evidence="13">Biosolid 3</strain>
    </source>
</reference>
<evidence type="ECO:0000313" key="12">
    <source>
        <dbReference type="Proteomes" id="UP000270487"/>
    </source>
</evidence>
<dbReference type="Pfam" id="PF01418">
    <property type="entry name" value="HTH_6"/>
    <property type="match status" value="1"/>
</dbReference>
<keyword evidence="4" id="KW-0175">Coiled coil</keyword>
<reference evidence="8" key="3">
    <citation type="submission" date="2022-06" db="EMBL/GenBank/DDBJ databases">
        <title>Genome sequences of seven Enterobacteriaceae strains isolated from Canadian wastewater treatment facilities.</title>
        <authorList>
            <person name="Huang H."/>
            <person name="Chmara J.T."/>
            <person name="Duceppe M.-O."/>
        </authorList>
    </citation>
    <scope>NUCLEOTIDE SEQUENCE</scope>
    <source>
        <strain evidence="8">HH13</strain>
    </source>
</reference>
<evidence type="ECO:0000313" key="11">
    <source>
        <dbReference type="EMBL" id="WMT16114.1"/>
    </source>
</evidence>
<dbReference type="InterPro" id="IPR036388">
    <property type="entry name" value="WH-like_DNA-bd_sf"/>
</dbReference>
<dbReference type="InterPro" id="IPR000281">
    <property type="entry name" value="HTH_RpiR"/>
</dbReference>
<evidence type="ECO:0000313" key="8">
    <source>
        <dbReference type="EMBL" id="QKJ60096.1"/>
    </source>
</evidence>
<dbReference type="Pfam" id="PF01380">
    <property type="entry name" value="SIS"/>
    <property type="match status" value="1"/>
</dbReference>
<evidence type="ECO:0000256" key="3">
    <source>
        <dbReference type="ARBA" id="ARBA00023163"/>
    </source>
</evidence>
<reference evidence="7" key="5">
    <citation type="submission" date="2023-08" db="EMBL/GenBank/DDBJ databases">
        <title>The Comparative Genomic Analysis of Yersiniaceae from Polar Regions.</title>
        <authorList>
            <person name="Goncharov A."/>
            <person name="Aslanov B."/>
            <person name="Kolodzhieva V."/>
            <person name="Azarov D."/>
            <person name="Mochov A."/>
            <person name="Lebedeva E."/>
        </authorList>
    </citation>
    <scope>NUCLEOTIDE SEQUENCE</scope>
    <source>
        <strain evidence="7">Vf</strain>
    </source>
</reference>
<protein>
    <submittedName>
        <fullName evidence="9">Als operon repressor</fullName>
    </submittedName>
    <submittedName>
        <fullName evidence="7">MurR/RpiR family transcriptional regulator</fullName>
    </submittedName>
</protein>
<name>A0A0F7D297_SERFO</name>
<dbReference type="AlphaFoldDB" id="A0A0F7D297"/>
<dbReference type="EMBL" id="CABEEZ010000030">
    <property type="protein sequence ID" value="VTR22941.1"/>
    <property type="molecule type" value="Genomic_DNA"/>
</dbReference>
<reference evidence="11 15" key="4">
    <citation type="submission" date="2023-08" db="EMBL/GenBank/DDBJ databases">
        <title>Complete Genome and Methylome dissection of Serratia fonticola NEB369.</title>
        <authorList>
            <person name="Fomenkov A."/>
            <person name="Roberts R.D."/>
        </authorList>
    </citation>
    <scope>NUCLEOTIDE SEQUENCE [LARGE SCALE GENOMIC DNA]</scope>
    <source>
        <strain evidence="11 15">NEB369</strain>
    </source>
</reference>
<dbReference type="RefSeq" id="WP_024484938.1">
    <property type="nucleotide sequence ID" value="NZ_CAMFLQ010000001.1"/>
</dbReference>
<dbReference type="InterPro" id="IPR047640">
    <property type="entry name" value="RpiR-like"/>
</dbReference>
<dbReference type="GO" id="GO:1901135">
    <property type="term" value="P:carbohydrate derivative metabolic process"/>
    <property type="evidence" value="ECO:0007669"/>
    <property type="project" value="InterPro"/>
</dbReference>
<organism evidence="7 14">
    <name type="scientific">Serratia fonticola</name>
    <dbReference type="NCBI Taxonomy" id="47917"/>
    <lineage>
        <taxon>Bacteria</taxon>
        <taxon>Pseudomonadati</taxon>
        <taxon>Pseudomonadota</taxon>
        <taxon>Gammaproteobacteria</taxon>
        <taxon>Enterobacterales</taxon>
        <taxon>Yersiniaceae</taxon>
        <taxon>Serratia</taxon>
    </lineage>
</organism>
<accession>A0A0F7D297</accession>
<feature type="domain" description="SIS" evidence="6">
    <location>
        <begin position="126"/>
        <end position="266"/>
    </location>
</feature>
<dbReference type="PROSITE" id="PS51464">
    <property type="entry name" value="SIS"/>
    <property type="match status" value="1"/>
</dbReference>
<evidence type="ECO:0000313" key="13">
    <source>
        <dbReference type="Proteomes" id="UP000503464"/>
    </source>
</evidence>
<evidence type="ECO:0000313" key="9">
    <source>
        <dbReference type="EMBL" id="VEI66209.1"/>
    </source>
</evidence>
<evidence type="ECO:0000313" key="7">
    <source>
        <dbReference type="EMBL" id="MDQ9126234.1"/>
    </source>
</evidence>
<keyword evidence="15" id="KW-1185">Reference proteome</keyword>
<dbReference type="InterPro" id="IPR046348">
    <property type="entry name" value="SIS_dom_sf"/>
</dbReference>